<dbReference type="SUPFAM" id="SSF51197">
    <property type="entry name" value="Clavaminate synthase-like"/>
    <property type="match status" value="1"/>
</dbReference>
<reference evidence="3 4" key="1">
    <citation type="submission" date="2020-05" db="EMBL/GenBank/DDBJ databases">
        <title>Identification and distribution of gene clusters putatively required for synthesis of sphingolipid metabolism inhibitors in phylogenetically diverse species of the filamentous fungus Fusarium.</title>
        <authorList>
            <person name="Kim H.-S."/>
            <person name="Busman M."/>
            <person name="Brown D.W."/>
            <person name="Divon H."/>
            <person name="Uhlig S."/>
            <person name="Proctor R.H."/>
        </authorList>
    </citation>
    <scope>NUCLEOTIDE SEQUENCE [LARGE SCALE GENOMIC DNA]</scope>
    <source>
        <strain evidence="3 4">NRRL 66333</strain>
    </source>
</reference>
<dbReference type="PANTHER" id="PTHR10696">
    <property type="entry name" value="GAMMA-BUTYROBETAINE HYDROXYLASE-RELATED"/>
    <property type="match status" value="1"/>
</dbReference>
<dbReference type="Proteomes" id="UP000547976">
    <property type="component" value="Unassembled WGS sequence"/>
</dbReference>
<dbReference type="PANTHER" id="PTHR10696:SF54">
    <property type="entry name" value="FAMILY OXIDOREDUCTASE, PUTATIVE (AFU_ORTHOLOGUE AFUA_4G13850)-RELATED"/>
    <property type="match status" value="1"/>
</dbReference>
<dbReference type="InterPro" id="IPR050411">
    <property type="entry name" value="AlphaKG_dependent_hydroxylases"/>
</dbReference>
<sequence length="385" mass="43669">MALPTLTILPDCIDDFGVSDGKSLLNPAGSVLLGWPRHLNHPLAWHGNDFTTEDQYIYHFSSSDTSEIQSALDHFKSLELDGSDITEQNFPLPHLGERLHAFSDGLHHGKGFFMLRGLDPTEFSVEDNALLYLGLSSYIAPTRGKQDEEGNMFLHIREAKEMAAPQTERPARDSNARLAFHTDQFPDILALYCLGRAKTGGNHNIASSYAIYNELSITRPDVLETLASPDWYFDSRSLFVHPERRPLLFNHQGHIILNFGRIHLMATEPTDDGTFAPKPTAKQLEALDLVQQLAEKHHLSLNMDPGDLTFINNLGILHAREEFTDSPEHIRHLVRMWLKHEDKAWPLPRTLKRGNDRTYDMAAEEIWNILPAPRVAFKIRDKYGP</sequence>
<dbReference type="GO" id="GO:0016491">
    <property type="term" value="F:oxidoreductase activity"/>
    <property type="evidence" value="ECO:0007669"/>
    <property type="project" value="UniProtKB-KW"/>
</dbReference>
<proteinExistence type="predicted"/>
<dbReference type="EMBL" id="JAAOAV010000431">
    <property type="protein sequence ID" value="KAF5575364.1"/>
    <property type="molecule type" value="Genomic_DNA"/>
</dbReference>
<gene>
    <name evidence="3" type="ORF">FSUBG_13919</name>
</gene>
<accession>A0A8H5NRH8</accession>
<dbReference type="RefSeq" id="XP_036530615.1">
    <property type="nucleotide sequence ID" value="XM_036678860.1"/>
</dbReference>
<dbReference type="Gene3D" id="3.60.130.10">
    <property type="entry name" value="Clavaminate synthase-like"/>
    <property type="match status" value="1"/>
</dbReference>
<dbReference type="GeneID" id="59313578"/>
<feature type="domain" description="TauD/TfdA-like" evidence="2">
    <location>
        <begin position="85"/>
        <end position="337"/>
    </location>
</feature>
<dbReference type="Pfam" id="PF02668">
    <property type="entry name" value="TauD"/>
    <property type="match status" value="1"/>
</dbReference>
<evidence type="ECO:0000256" key="1">
    <source>
        <dbReference type="ARBA" id="ARBA00023002"/>
    </source>
</evidence>
<protein>
    <submittedName>
        <fullName evidence="3">Clavaminate synthase</fullName>
    </submittedName>
</protein>
<dbReference type="InterPro" id="IPR003819">
    <property type="entry name" value="TauD/TfdA-like"/>
</dbReference>
<comment type="caution">
    <text evidence="3">The sequence shown here is derived from an EMBL/GenBank/DDBJ whole genome shotgun (WGS) entry which is preliminary data.</text>
</comment>
<keyword evidence="1" id="KW-0560">Oxidoreductase</keyword>
<dbReference type="InterPro" id="IPR042098">
    <property type="entry name" value="TauD-like_sf"/>
</dbReference>
<organism evidence="3 4">
    <name type="scientific">Gibberella subglutinans</name>
    <name type="common">Fusarium subglutinans</name>
    <dbReference type="NCBI Taxonomy" id="42677"/>
    <lineage>
        <taxon>Eukaryota</taxon>
        <taxon>Fungi</taxon>
        <taxon>Dikarya</taxon>
        <taxon>Ascomycota</taxon>
        <taxon>Pezizomycotina</taxon>
        <taxon>Sordariomycetes</taxon>
        <taxon>Hypocreomycetidae</taxon>
        <taxon>Hypocreales</taxon>
        <taxon>Nectriaceae</taxon>
        <taxon>Fusarium</taxon>
        <taxon>Fusarium fujikuroi species complex</taxon>
    </lineage>
</organism>
<evidence type="ECO:0000313" key="4">
    <source>
        <dbReference type="Proteomes" id="UP000547976"/>
    </source>
</evidence>
<evidence type="ECO:0000259" key="2">
    <source>
        <dbReference type="Pfam" id="PF02668"/>
    </source>
</evidence>
<evidence type="ECO:0000313" key="3">
    <source>
        <dbReference type="EMBL" id="KAF5575364.1"/>
    </source>
</evidence>
<keyword evidence="4" id="KW-1185">Reference proteome</keyword>
<dbReference type="AlphaFoldDB" id="A0A8H5NRH8"/>
<name>A0A8H5NRH8_GIBSU</name>
<dbReference type="OrthoDB" id="272271at2759"/>